<evidence type="ECO:0000313" key="6">
    <source>
        <dbReference type="WBParaSite" id="sdigi.contig3.g405.t1"/>
    </source>
</evidence>
<dbReference type="InterPro" id="IPR003323">
    <property type="entry name" value="OTU_dom"/>
</dbReference>
<dbReference type="Pfam" id="PF00443">
    <property type="entry name" value="UCH"/>
    <property type="match status" value="1"/>
</dbReference>
<keyword evidence="5" id="KW-1185">Reference proteome</keyword>
<dbReference type="InterPro" id="IPR050164">
    <property type="entry name" value="Peptidase_C19"/>
</dbReference>
<dbReference type="PANTHER" id="PTHR24006">
    <property type="entry name" value="UBIQUITIN CARBOXYL-TERMINAL HYDROLASE"/>
    <property type="match status" value="1"/>
</dbReference>
<dbReference type="WBParaSite" id="sdigi.contig3.g405.t1">
    <property type="protein sequence ID" value="sdigi.contig3.g405.t1"/>
    <property type="gene ID" value="sdigi.contig3.g405"/>
</dbReference>
<protein>
    <submittedName>
        <fullName evidence="6">Ubiquitinyl hydrolase 1</fullName>
    </submittedName>
</protein>
<feature type="region of interest" description="Disordered" evidence="2">
    <location>
        <begin position="886"/>
        <end position="927"/>
    </location>
</feature>
<dbReference type="Proteomes" id="UP000887581">
    <property type="component" value="Unplaced"/>
</dbReference>
<dbReference type="Gene3D" id="3.90.70.10">
    <property type="entry name" value="Cysteine proteinases"/>
    <property type="match status" value="1"/>
</dbReference>
<organism evidence="5 6">
    <name type="scientific">Setaria digitata</name>
    <dbReference type="NCBI Taxonomy" id="48799"/>
    <lineage>
        <taxon>Eukaryota</taxon>
        <taxon>Metazoa</taxon>
        <taxon>Ecdysozoa</taxon>
        <taxon>Nematoda</taxon>
        <taxon>Chromadorea</taxon>
        <taxon>Rhabditida</taxon>
        <taxon>Spirurina</taxon>
        <taxon>Spiruromorpha</taxon>
        <taxon>Filarioidea</taxon>
        <taxon>Setariidae</taxon>
        <taxon>Setaria</taxon>
    </lineage>
</organism>
<feature type="compositionally biased region" description="Polar residues" evidence="2">
    <location>
        <begin position="912"/>
        <end position="927"/>
    </location>
</feature>
<dbReference type="PROSITE" id="PS50802">
    <property type="entry name" value="OTU"/>
    <property type="match status" value="1"/>
</dbReference>
<dbReference type="CDD" id="cd22755">
    <property type="entry name" value="OTU_CeDUB-like"/>
    <property type="match status" value="1"/>
</dbReference>
<dbReference type="InterPro" id="IPR001394">
    <property type="entry name" value="Peptidase_C19_UCH"/>
</dbReference>
<dbReference type="CDD" id="cd02257">
    <property type="entry name" value="Peptidase_C19"/>
    <property type="match status" value="1"/>
</dbReference>
<evidence type="ECO:0000313" key="5">
    <source>
        <dbReference type="Proteomes" id="UP000887581"/>
    </source>
</evidence>
<proteinExistence type="inferred from homology"/>
<evidence type="ECO:0000259" key="4">
    <source>
        <dbReference type="PROSITE" id="PS50802"/>
    </source>
</evidence>
<comment type="similarity">
    <text evidence="1">Belongs to the peptidase C19 family.</text>
</comment>
<dbReference type="GO" id="GO:0016579">
    <property type="term" value="P:protein deubiquitination"/>
    <property type="evidence" value="ECO:0007669"/>
    <property type="project" value="InterPro"/>
</dbReference>
<dbReference type="AlphaFoldDB" id="A0A915PP11"/>
<reference evidence="6" key="1">
    <citation type="submission" date="2022-11" db="UniProtKB">
        <authorList>
            <consortium name="WormBaseParasite"/>
        </authorList>
    </citation>
    <scope>IDENTIFICATION</scope>
</reference>
<dbReference type="SUPFAM" id="SSF54001">
    <property type="entry name" value="Cysteine proteinases"/>
    <property type="match status" value="2"/>
</dbReference>
<dbReference type="GO" id="GO:0005829">
    <property type="term" value="C:cytosol"/>
    <property type="evidence" value="ECO:0007669"/>
    <property type="project" value="TreeGrafter"/>
</dbReference>
<dbReference type="PROSITE" id="PS50235">
    <property type="entry name" value="USP_3"/>
    <property type="match status" value="1"/>
</dbReference>
<evidence type="ECO:0000256" key="2">
    <source>
        <dbReference type="SAM" id="MobiDB-lite"/>
    </source>
</evidence>
<feature type="domain" description="USP" evidence="3">
    <location>
        <begin position="369"/>
        <end position="654"/>
    </location>
</feature>
<dbReference type="InterPro" id="IPR028889">
    <property type="entry name" value="USP"/>
</dbReference>
<dbReference type="GO" id="GO:0005634">
    <property type="term" value="C:nucleus"/>
    <property type="evidence" value="ECO:0007669"/>
    <property type="project" value="TreeGrafter"/>
</dbReference>
<feature type="domain" description="OTU" evidence="4">
    <location>
        <begin position="729"/>
        <end position="864"/>
    </location>
</feature>
<dbReference type="PROSITE" id="PS00972">
    <property type="entry name" value="USP_1"/>
    <property type="match status" value="1"/>
</dbReference>
<dbReference type="InterPro" id="IPR018200">
    <property type="entry name" value="USP_CS"/>
</dbReference>
<dbReference type="Gene3D" id="3.90.70.80">
    <property type="match status" value="1"/>
</dbReference>
<accession>A0A915PP11</accession>
<dbReference type="GO" id="GO:0004843">
    <property type="term" value="F:cysteine-type deubiquitinase activity"/>
    <property type="evidence" value="ECO:0007669"/>
    <property type="project" value="InterPro"/>
</dbReference>
<evidence type="ECO:0000259" key="3">
    <source>
        <dbReference type="PROSITE" id="PS50235"/>
    </source>
</evidence>
<evidence type="ECO:0000256" key="1">
    <source>
        <dbReference type="ARBA" id="ARBA00009085"/>
    </source>
</evidence>
<feature type="compositionally biased region" description="Polar residues" evidence="2">
    <location>
        <begin position="886"/>
        <end position="905"/>
    </location>
</feature>
<name>A0A915PP11_9BILA</name>
<sequence length="927" mass="105361">MAIQYVTDEELSNIAEGLRGNPVQNFRGSVIDLWLPWSGKWYLRYSSIRSRDFKQPELTEKYQNSGHPVHDQPHDMVLYLTKWPVSVRDFIFQSMKSDKKVCDNANQLKINVEEDEVLLRNNLHPGFVELYNDGDGSSLRIFYMENGEGRLIRECIQIAGLERAEDSSNLVFRICRLKSGIECNEHVLIKPERFKDCHTIYYAFRYLQQKPIIFFVATNLALGSLVRYCISFLKDNALLILVALFGGTKSAVRQESVVQKQTLVKQPPTFQQISVARQAYDNGKKLTNEPQKNDSDILSRPIANHYPSESLGKDRMPKVNSVFQKSNSPRRKNSNSDDGFVCLRSKQTAPDLSMSFERLSAGTDSVSPKGFLNLGNSCYMNAVLQGLFHVEAFKDLLNVVPETQQCTVLSALKTLRKSYQKAVVAKKRCLLENDAQEFLTIILDKIDSELKSIASSTGGGQNDLVESIISLSSIFGFELKHELTCNKCGTGQVTCEKGVFLPIQIVYEVNESPSLQMLLENCLKSEVVEHMCPRCNERYATMSHEFQTLPKCLIIFLKRYDFKQSSSRRQRKLKDAVKLSMCIRLISWNSEHPMFRNSFTSSLPVSSGSCDEVSFVSETPPEDLVSNSWSSSDNVKKNAKQTAIKDALERVEEPGQCDDRKFPRKITKPLKSSVIACDFNTDERMNYLTLFCLPRPDFRERSCAELNIRCHFPATRQEPKPLFWKSVPSNVAPVLADGNCLFRSIALYLSGSDEEHLIVVKFEEKYDHHLREANHFSPADWKEHVEKMTNDGEWATEVELLALAALLDAEIWTFLNGKWLRYRPLYKVGRDGKSYELPIQKCDSGKDAIFLINEDFHYKPILDIVSNGAVFDYHLDAVISHKGISPSNVQQSAQSRPSHLSPQLQSRKHAHTTTPTLGESSSDPCYE</sequence>
<dbReference type="InterPro" id="IPR038765">
    <property type="entry name" value="Papain-like_cys_pep_sf"/>
</dbReference>